<dbReference type="Proteomes" id="UP001412067">
    <property type="component" value="Unassembled WGS sequence"/>
</dbReference>
<name>A0ABR2M269_9ASPA</name>
<feature type="region of interest" description="Disordered" evidence="1">
    <location>
        <begin position="59"/>
        <end position="145"/>
    </location>
</feature>
<comment type="caution">
    <text evidence="2">The sequence shown here is derived from an EMBL/GenBank/DDBJ whole genome shotgun (WGS) entry which is preliminary data.</text>
</comment>
<evidence type="ECO:0000313" key="2">
    <source>
        <dbReference type="EMBL" id="KAK8956422.1"/>
    </source>
</evidence>
<protein>
    <submittedName>
        <fullName evidence="2">Uncharacterized protein</fullName>
    </submittedName>
</protein>
<evidence type="ECO:0000313" key="3">
    <source>
        <dbReference type="Proteomes" id="UP001412067"/>
    </source>
</evidence>
<keyword evidence="3" id="KW-1185">Reference proteome</keyword>
<gene>
    <name evidence="2" type="ORF">KSP40_PGU001764</name>
</gene>
<organism evidence="2 3">
    <name type="scientific">Platanthera guangdongensis</name>
    <dbReference type="NCBI Taxonomy" id="2320717"/>
    <lineage>
        <taxon>Eukaryota</taxon>
        <taxon>Viridiplantae</taxon>
        <taxon>Streptophyta</taxon>
        <taxon>Embryophyta</taxon>
        <taxon>Tracheophyta</taxon>
        <taxon>Spermatophyta</taxon>
        <taxon>Magnoliopsida</taxon>
        <taxon>Liliopsida</taxon>
        <taxon>Asparagales</taxon>
        <taxon>Orchidaceae</taxon>
        <taxon>Orchidoideae</taxon>
        <taxon>Orchideae</taxon>
        <taxon>Orchidinae</taxon>
        <taxon>Platanthera</taxon>
    </lineage>
</organism>
<accession>A0ABR2M269</accession>
<sequence>MGRKMNDKVHGIGSLWTACRFTDHGDAPCKRQDAKEVVAERNPQAGLDDWMLVIPRKPPQKTKVDGASQRTPTTANWKWQKVEKPSIKDLPNLPDSNRKIREESSAQASSGSPIQLGLGRRVTAQLGGRYRGGHRGYDTGEPHLF</sequence>
<evidence type="ECO:0000256" key="1">
    <source>
        <dbReference type="SAM" id="MobiDB-lite"/>
    </source>
</evidence>
<feature type="compositionally biased region" description="Polar residues" evidence="1">
    <location>
        <begin position="68"/>
        <end position="77"/>
    </location>
</feature>
<proteinExistence type="predicted"/>
<reference evidence="2 3" key="1">
    <citation type="journal article" date="2022" name="Nat. Plants">
        <title>Genomes of leafy and leafless Platanthera orchids illuminate the evolution of mycoheterotrophy.</title>
        <authorList>
            <person name="Li M.H."/>
            <person name="Liu K.W."/>
            <person name="Li Z."/>
            <person name="Lu H.C."/>
            <person name="Ye Q.L."/>
            <person name="Zhang D."/>
            <person name="Wang J.Y."/>
            <person name="Li Y.F."/>
            <person name="Zhong Z.M."/>
            <person name="Liu X."/>
            <person name="Yu X."/>
            <person name="Liu D.K."/>
            <person name="Tu X.D."/>
            <person name="Liu B."/>
            <person name="Hao Y."/>
            <person name="Liao X.Y."/>
            <person name="Jiang Y.T."/>
            <person name="Sun W.H."/>
            <person name="Chen J."/>
            <person name="Chen Y.Q."/>
            <person name="Ai Y."/>
            <person name="Zhai J.W."/>
            <person name="Wu S.S."/>
            <person name="Zhou Z."/>
            <person name="Hsiao Y.Y."/>
            <person name="Wu W.L."/>
            <person name="Chen Y.Y."/>
            <person name="Lin Y.F."/>
            <person name="Hsu J.L."/>
            <person name="Li C.Y."/>
            <person name="Wang Z.W."/>
            <person name="Zhao X."/>
            <person name="Zhong W.Y."/>
            <person name="Ma X.K."/>
            <person name="Ma L."/>
            <person name="Huang J."/>
            <person name="Chen G.Z."/>
            <person name="Huang M.Z."/>
            <person name="Huang L."/>
            <person name="Peng D.H."/>
            <person name="Luo Y.B."/>
            <person name="Zou S.Q."/>
            <person name="Chen S.P."/>
            <person name="Lan S."/>
            <person name="Tsai W.C."/>
            <person name="Van de Peer Y."/>
            <person name="Liu Z.J."/>
        </authorList>
    </citation>
    <scope>NUCLEOTIDE SEQUENCE [LARGE SCALE GENOMIC DNA]</scope>
    <source>
        <strain evidence="2">Lor288</strain>
    </source>
</reference>
<dbReference type="EMBL" id="JBBWWR010000013">
    <property type="protein sequence ID" value="KAK8956422.1"/>
    <property type="molecule type" value="Genomic_DNA"/>
</dbReference>
<dbReference type="PROSITE" id="PS51257">
    <property type="entry name" value="PROKAR_LIPOPROTEIN"/>
    <property type="match status" value="1"/>
</dbReference>
<feature type="compositionally biased region" description="Basic and acidic residues" evidence="1">
    <location>
        <begin position="135"/>
        <end position="145"/>
    </location>
</feature>